<feature type="transmembrane region" description="Helical" evidence="6">
    <location>
        <begin position="361"/>
        <end position="386"/>
    </location>
</feature>
<protein>
    <submittedName>
        <fullName evidence="9">H+/gluconate symporter and related permeases</fullName>
    </submittedName>
</protein>
<evidence type="ECO:0000256" key="4">
    <source>
        <dbReference type="ARBA" id="ARBA00022989"/>
    </source>
</evidence>
<keyword evidence="4 6" id="KW-1133">Transmembrane helix</keyword>
<dbReference type="Proteomes" id="UP000254060">
    <property type="component" value="Unassembled WGS sequence"/>
</dbReference>
<dbReference type="AlphaFoldDB" id="A0A377FTW5"/>
<evidence type="ECO:0000256" key="1">
    <source>
        <dbReference type="ARBA" id="ARBA00004651"/>
    </source>
</evidence>
<comment type="subcellular location">
    <subcellularLocation>
        <location evidence="1">Cell membrane</location>
        <topology evidence="1">Multi-pass membrane protein</topology>
    </subcellularLocation>
</comment>
<feature type="transmembrane region" description="Helical" evidence="6">
    <location>
        <begin position="329"/>
        <end position="349"/>
    </location>
</feature>
<feature type="transmembrane region" description="Helical" evidence="6">
    <location>
        <begin position="97"/>
        <end position="113"/>
    </location>
</feature>
<proteinExistence type="predicted"/>
<evidence type="ECO:0000259" key="7">
    <source>
        <dbReference type="Pfam" id="PF03553"/>
    </source>
</evidence>
<feature type="domain" description="Na+/H+ antiporter NhaC-like C-terminal" evidence="7">
    <location>
        <begin position="151"/>
        <end position="433"/>
    </location>
</feature>
<dbReference type="RefSeq" id="WP_029335175.1">
    <property type="nucleotide sequence ID" value="NZ_UGGP01000001.1"/>
</dbReference>
<feature type="transmembrane region" description="Helical" evidence="6">
    <location>
        <begin position="288"/>
        <end position="309"/>
    </location>
</feature>
<dbReference type="GO" id="GO:0005886">
    <property type="term" value="C:plasma membrane"/>
    <property type="evidence" value="ECO:0007669"/>
    <property type="project" value="UniProtKB-SubCell"/>
</dbReference>
<evidence type="ECO:0000259" key="8">
    <source>
        <dbReference type="Pfam" id="PF13726"/>
    </source>
</evidence>
<reference evidence="9 10" key="1">
    <citation type="submission" date="2018-06" db="EMBL/GenBank/DDBJ databases">
        <authorList>
            <consortium name="Pathogen Informatics"/>
            <person name="Doyle S."/>
        </authorList>
    </citation>
    <scope>NUCLEOTIDE SEQUENCE [LARGE SCALE GENOMIC DNA]</scope>
    <source>
        <strain evidence="9 10">NCTC13163</strain>
    </source>
</reference>
<evidence type="ECO:0000256" key="3">
    <source>
        <dbReference type="ARBA" id="ARBA00022692"/>
    </source>
</evidence>
<dbReference type="STRING" id="1397694.GCA_000702585_02124"/>
<feature type="transmembrane region" description="Helical" evidence="6">
    <location>
        <begin position="191"/>
        <end position="213"/>
    </location>
</feature>
<dbReference type="InterPro" id="IPR032813">
    <property type="entry name" value="Na_H_antiport_N"/>
</dbReference>
<evidence type="ECO:0000256" key="5">
    <source>
        <dbReference type="ARBA" id="ARBA00023136"/>
    </source>
</evidence>
<dbReference type="Pfam" id="PF13726">
    <property type="entry name" value="Na_H_antiport_2"/>
    <property type="match status" value="1"/>
</dbReference>
<feature type="transmembrane region" description="Helical" evidence="6">
    <location>
        <begin position="52"/>
        <end position="76"/>
    </location>
</feature>
<evidence type="ECO:0000256" key="2">
    <source>
        <dbReference type="ARBA" id="ARBA00022475"/>
    </source>
</evidence>
<feature type="domain" description="Putative Na+/H+ antiporter N-terminal" evidence="8">
    <location>
        <begin position="2"/>
        <end position="86"/>
    </location>
</feature>
<feature type="transmembrane region" description="Helical" evidence="6">
    <location>
        <begin position="119"/>
        <end position="137"/>
    </location>
</feature>
<feature type="transmembrane region" description="Helical" evidence="6">
    <location>
        <begin position="421"/>
        <end position="438"/>
    </location>
</feature>
<feature type="transmembrane region" description="Helical" evidence="6">
    <location>
        <begin position="258"/>
        <end position="276"/>
    </location>
</feature>
<dbReference type="InterPro" id="IPR052576">
    <property type="entry name" value="AA_Transporter-Related"/>
</dbReference>
<evidence type="ECO:0000313" key="10">
    <source>
        <dbReference type="Proteomes" id="UP000254060"/>
    </source>
</evidence>
<dbReference type="PANTHER" id="PTHR37821">
    <property type="entry name" value="AMINO ACID TRANSPORTER YUIF-RELATED"/>
    <property type="match status" value="1"/>
</dbReference>
<sequence length="439" mass="45877">MNAVLLAVIVLFALAISRVHIVLSLILAAIVGGLVGGLGFNDTLAAFSDGLGGGASIALSYALLGAFAVGLSKTGLPDVLAEKLISMSGRDVTGKNVRFVKAMLLSLLLLLAISSQNALPIHIAFIPIVVPPLLVLFNELKLDRRLVATILTFGLVTPYMLLPIGFGGIYLNEILLPNVETNGMAVGDVNIVSIMAIPALGMLVGLIAAFIHYRKPRTYETIALGPKDYELRQLSPLKIGLTLAVVIVVLIVQLQTDSMIASAVTGLILLTVLRLIPWSEADDIFTSGMRMMAFIGFVMIAASGFAAVIRETGAIEPLVNGASGLMGDSQFLAALIMLLVGLVITLGIGSSFSTIPIIAAIFVPLCIQYGFSVEATIAIIGTAGALGDAGSPASDSTLGPTSGLNADGQHDHLRETVWPTFLHYNIPLIVFGLIAAMVL</sequence>
<gene>
    <name evidence="9" type="ORF">NCTC13163_01627</name>
</gene>
<feature type="transmembrane region" description="Helical" evidence="6">
    <location>
        <begin position="146"/>
        <end position="171"/>
    </location>
</feature>
<keyword evidence="5 6" id="KW-0472">Membrane</keyword>
<keyword evidence="3 6" id="KW-0812">Transmembrane</keyword>
<accession>A0A377FTW5</accession>
<dbReference type="EMBL" id="UGGP01000001">
    <property type="protein sequence ID" value="STO08257.1"/>
    <property type="molecule type" value="Genomic_DNA"/>
</dbReference>
<feature type="transmembrane region" description="Helical" evidence="6">
    <location>
        <begin position="234"/>
        <end position="252"/>
    </location>
</feature>
<dbReference type="PANTHER" id="PTHR37821:SF1">
    <property type="entry name" value="AMINO ACID TRANSPORTER YUIF-RELATED"/>
    <property type="match status" value="1"/>
</dbReference>
<evidence type="ECO:0000313" key="9">
    <source>
        <dbReference type="EMBL" id="STO08257.1"/>
    </source>
</evidence>
<evidence type="ECO:0000256" key="6">
    <source>
        <dbReference type="SAM" id="Phobius"/>
    </source>
</evidence>
<organism evidence="9 10">
    <name type="scientific">Exiguobacterium aurantiacum</name>
    <dbReference type="NCBI Taxonomy" id="33987"/>
    <lineage>
        <taxon>Bacteria</taxon>
        <taxon>Bacillati</taxon>
        <taxon>Bacillota</taxon>
        <taxon>Bacilli</taxon>
        <taxon>Bacillales</taxon>
        <taxon>Bacillales Family XII. Incertae Sedis</taxon>
        <taxon>Exiguobacterium</taxon>
    </lineage>
</organism>
<dbReference type="InterPro" id="IPR018461">
    <property type="entry name" value="Na/H_Antiport_NhaC-like_C"/>
</dbReference>
<name>A0A377FTW5_9BACL</name>
<dbReference type="Pfam" id="PF03553">
    <property type="entry name" value="Na_H_antiporter"/>
    <property type="match status" value="1"/>
</dbReference>
<dbReference type="OrthoDB" id="9772446at2"/>
<keyword evidence="2" id="KW-1003">Cell membrane</keyword>